<protein>
    <recommendedName>
        <fullName evidence="3">Helix-turn-helix domain-containing protein</fullName>
    </recommendedName>
</protein>
<evidence type="ECO:0000313" key="1">
    <source>
        <dbReference type="EMBL" id="SEQ76641.1"/>
    </source>
</evidence>
<reference evidence="1 2" key="1">
    <citation type="submission" date="2016-10" db="EMBL/GenBank/DDBJ databases">
        <authorList>
            <person name="de Groot N.N."/>
        </authorList>
    </citation>
    <scope>NUCLEOTIDE SEQUENCE [LARGE SCALE GENOMIC DNA]</scope>
    <source>
        <strain evidence="1 2">DSM 15827</strain>
    </source>
</reference>
<name>A0A1H9IPG0_9LACT</name>
<dbReference type="OrthoDB" id="6302218at2"/>
<evidence type="ECO:0008006" key="3">
    <source>
        <dbReference type="Google" id="ProtNLM"/>
    </source>
</evidence>
<proteinExistence type="predicted"/>
<evidence type="ECO:0000313" key="2">
    <source>
        <dbReference type="Proteomes" id="UP000198556"/>
    </source>
</evidence>
<dbReference type="RefSeq" id="WP_089746100.1">
    <property type="nucleotide sequence ID" value="NZ_FOGF01000006.1"/>
</dbReference>
<sequence length="100" mass="11785">MSVVTEAFLEQMKQAAQEHPTEFQAIIKPFVPEKEERVKQMYTLVEICETLNIKYSTFYTRGLHNHPEILKLRKRYGRHYAYPAEAIDTIKILWEEGVGL</sequence>
<keyword evidence="2" id="KW-1185">Reference proteome</keyword>
<accession>A0A1H9IPG0</accession>
<dbReference type="EMBL" id="FOGF01000006">
    <property type="protein sequence ID" value="SEQ76641.1"/>
    <property type="molecule type" value="Genomic_DNA"/>
</dbReference>
<gene>
    <name evidence="1" type="ORF">SAMN05421767_10654</name>
</gene>
<dbReference type="AlphaFoldDB" id="A0A1H9IPG0"/>
<organism evidence="1 2">
    <name type="scientific">Granulicatella balaenopterae</name>
    <dbReference type="NCBI Taxonomy" id="137733"/>
    <lineage>
        <taxon>Bacteria</taxon>
        <taxon>Bacillati</taxon>
        <taxon>Bacillota</taxon>
        <taxon>Bacilli</taxon>
        <taxon>Lactobacillales</taxon>
        <taxon>Carnobacteriaceae</taxon>
        <taxon>Granulicatella</taxon>
    </lineage>
</organism>
<dbReference type="STRING" id="137733.SAMN05421767_10654"/>
<dbReference type="Proteomes" id="UP000198556">
    <property type="component" value="Unassembled WGS sequence"/>
</dbReference>